<reference evidence="2" key="1">
    <citation type="submission" date="2023-03" db="EMBL/GenBank/DDBJ databases">
        <title>Massive genome expansion in bonnet fungi (Mycena s.s.) driven by repeated elements and novel gene families across ecological guilds.</title>
        <authorList>
            <consortium name="Lawrence Berkeley National Laboratory"/>
            <person name="Harder C.B."/>
            <person name="Miyauchi S."/>
            <person name="Viragh M."/>
            <person name="Kuo A."/>
            <person name="Thoen E."/>
            <person name="Andreopoulos B."/>
            <person name="Lu D."/>
            <person name="Skrede I."/>
            <person name="Drula E."/>
            <person name="Henrissat B."/>
            <person name="Morin E."/>
            <person name="Kohler A."/>
            <person name="Barry K."/>
            <person name="LaButti K."/>
            <person name="Morin E."/>
            <person name="Salamov A."/>
            <person name="Lipzen A."/>
            <person name="Mereny Z."/>
            <person name="Hegedus B."/>
            <person name="Baldrian P."/>
            <person name="Stursova M."/>
            <person name="Weitz H."/>
            <person name="Taylor A."/>
            <person name="Grigoriev I.V."/>
            <person name="Nagy L.G."/>
            <person name="Martin F."/>
            <person name="Kauserud H."/>
        </authorList>
    </citation>
    <scope>NUCLEOTIDE SEQUENCE</scope>
    <source>
        <strain evidence="2">CBHHK200</strain>
    </source>
</reference>
<keyword evidence="3" id="KW-1185">Reference proteome</keyword>
<proteinExistence type="predicted"/>
<dbReference type="EMBL" id="JARJCM010000112">
    <property type="protein sequence ID" value="KAJ7028423.1"/>
    <property type="molecule type" value="Genomic_DNA"/>
</dbReference>
<evidence type="ECO:0000313" key="2">
    <source>
        <dbReference type="EMBL" id="KAJ7028423.1"/>
    </source>
</evidence>
<protein>
    <submittedName>
        <fullName evidence="2">Uncharacterized protein</fullName>
    </submittedName>
</protein>
<feature type="region of interest" description="Disordered" evidence="1">
    <location>
        <begin position="26"/>
        <end position="46"/>
    </location>
</feature>
<dbReference type="Proteomes" id="UP001218188">
    <property type="component" value="Unassembled WGS sequence"/>
</dbReference>
<evidence type="ECO:0000256" key="1">
    <source>
        <dbReference type="SAM" id="MobiDB-lite"/>
    </source>
</evidence>
<name>A0AAD6SIW4_9AGAR</name>
<evidence type="ECO:0000313" key="3">
    <source>
        <dbReference type="Proteomes" id="UP001218188"/>
    </source>
</evidence>
<organism evidence="2 3">
    <name type="scientific">Mycena alexandri</name>
    <dbReference type="NCBI Taxonomy" id="1745969"/>
    <lineage>
        <taxon>Eukaryota</taxon>
        <taxon>Fungi</taxon>
        <taxon>Dikarya</taxon>
        <taxon>Basidiomycota</taxon>
        <taxon>Agaricomycotina</taxon>
        <taxon>Agaricomycetes</taxon>
        <taxon>Agaricomycetidae</taxon>
        <taxon>Agaricales</taxon>
        <taxon>Marasmiineae</taxon>
        <taxon>Mycenaceae</taxon>
        <taxon>Mycena</taxon>
    </lineage>
</organism>
<comment type="caution">
    <text evidence="2">The sequence shown here is derived from an EMBL/GenBank/DDBJ whole genome shotgun (WGS) entry which is preliminary data.</text>
</comment>
<accession>A0AAD6SIW4</accession>
<feature type="compositionally biased region" description="Basic and acidic residues" evidence="1">
    <location>
        <begin position="212"/>
        <end position="225"/>
    </location>
</feature>
<feature type="region of interest" description="Disordered" evidence="1">
    <location>
        <begin position="194"/>
        <end position="240"/>
    </location>
</feature>
<sequence length="255" mass="28192">MSVGAPRNARRSRTFKRALVADSLESRVASAGGSQPAKKPEEPFSTLGSVDRFEGVLGSKGLELGWEEQRYDSIQKAKLQVVVERFPKASKTQLRLRGNSDVDVQGFQGERENGAGGQRHSRNCVERGLRGECIDVCASESLEAAVGCTEGAVQAFAIAVLPIEKNDVGPKVAEEFKIRHGEVCWIPKRERASRKERLRGHSQDGLSNGYLKNRERASKNERKGSAETGRAGRRYEPRYTPCFKGRSLRCAQDFP</sequence>
<gene>
    <name evidence="2" type="ORF">C8F04DRAFT_64198</name>
</gene>
<dbReference type="AlphaFoldDB" id="A0AAD6SIW4"/>